<dbReference type="Proteomes" id="UP000660885">
    <property type="component" value="Unassembled WGS sequence"/>
</dbReference>
<feature type="transmembrane region" description="Helical" evidence="6">
    <location>
        <begin position="14"/>
        <end position="33"/>
    </location>
</feature>
<evidence type="ECO:0000313" key="8">
    <source>
        <dbReference type="EMBL" id="MBL6080125.1"/>
    </source>
</evidence>
<dbReference type="EMBL" id="JAETWB010000011">
    <property type="protein sequence ID" value="MBL6080125.1"/>
    <property type="molecule type" value="Genomic_DNA"/>
</dbReference>
<feature type="transmembrane region" description="Helical" evidence="6">
    <location>
        <begin position="215"/>
        <end position="236"/>
    </location>
</feature>
<dbReference type="PANTHER" id="PTHR34820:SF4">
    <property type="entry name" value="INNER MEMBRANE PROTEIN YEBZ"/>
    <property type="match status" value="1"/>
</dbReference>
<feature type="transmembrane region" description="Helical" evidence="6">
    <location>
        <begin position="257"/>
        <end position="277"/>
    </location>
</feature>
<keyword evidence="2" id="KW-1003">Cell membrane</keyword>
<evidence type="ECO:0000256" key="6">
    <source>
        <dbReference type="SAM" id="Phobius"/>
    </source>
</evidence>
<proteinExistence type="predicted"/>
<evidence type="ECO:0000256" key="5">
    <source>
        <dbReference type="ARBA" id="ARBA00023136"/>
    </source>
</evidence>
<feature type="transmembrane region" description="Helical" evidence="6">
    <location>
        <begin position="115"/>
        <end position="135"/>
    </location>
</feature>
<name>A0ABS1U7I6_9PROT</name>
<keyword evidence="4 6" id="KW-1133">Transmembrane helix</keyword>
<evidence type="ECO:0000256" key="3">
    <source>
        <dbReference type="ARBA" id="ARBA00022692"/>
    </source>
</evidence>
<keyword evidence="5 6" id="KW-0472">Membrane</keyword>
<dbReference type="InterPro" id="IPR008457">
    <property type="entry name" value="Cu-R_CopD_dom"/>
</dbReference>
<dbReference type="PANTHER" id="PTHR34820">
    <property type="entry name" value="INNER MEMBRANE PROTEIN YEBZ"/>
    <property type="match status" value="1"/>
</dbReference>
<keyword evidence="9" id="KW-1185">Reference proteome</keyword>
<organism evidence="8 9">
    <name type="scientific">Belnapia arida</name>
    <dbReference type="NCBI Taxonomy" id="2804533"/>
    <lineage>
        <taxon>Bacteria</taxon>
        <taxon>Pseudomonadati</taxon>
        <taxon>Pseudomonadota</taxon>
        <taxon>Alphaproteobacteria</taxon>
        <taxon>Acetobacterales</taxon>
        <taxon>Roseomonadaceae</taxon>
        <taxon>Belnapia</taxon>
    </lineage>
</organism>
<dbReference type="InterPro" id="IPR032694">
    <property type="entry name" value="CopC/D"/>
</dbReference>
<gene>
    <name evidence="8" type="ORF">JMJ56_19085</name>
</gene>
<feature type="transmembrane region" description="Helical" evidence="6">
    <location>
        <begin position="45"/>
        <end position="67"/>
    </location>
</feature>
<keyword evidence="3 6" id="KW-0812">Transmembrane</keyword>
<protein>
    <submittedName>
        <fullName evidence="8">CopD family protein</fullName>
    </submittedName>
</protein>
<feature type="transmembrane region" description="Helical" evidence="6">
    <location>
        <begin position="141"/>
        <end position="164"/>
    </location>
</feature>
<sequence>MAPAWAGLLQGLRLIFYAALVAGPGAALFRLLVAEPPRHVVQGMGWAGLLGLGAALLSVGAQGGLLAEAGWDGLLDPAVWRAGVAAPPAVSLGVAAAGFGLVAAAPWKRHPAARWMGAGGALLVVLGLPLTGHAATAEPRWLAAAALAVHGLVVAFWIGGFWPLRALLAGQGAACAPVVERFSRLALPGVAALLLAGVVLGALRLDSPGELVGSGYGRLVLAKACGFLLLLALAGLNRQRLSPALTVREDAARRLSHSILAEMVVAAAVLALTAALVRTPLPHAAMPMHHAAAEGVAVATEGGGLAALVELLPGRAGPNRLVVMLGRASGEALPPFPGGLG</sequence>
<accession>A0ABS1U7I6</accession>
<evidence type="ECO:0000259" key="7">
    <source>
        <dbReference type="Pfam" id="PF05425"/>
    </source>
</evidence>
<reference evidence="8 9" key="1">
    <citation type="submission" date="2021-01" db="EMBL/GenBank/DDBJ databases">
        <title>Belnapia mucosa sp. nov. and Belnapia arida sp. nov., isolated from the Tabernas Desert (Almeria, Spain).</title>
        <authorList>
            <person name="Molina-Menor E."/>
            <person name="Vidal-Verdu A."/>
            <person name="Calonge A."/>
            <person name="Satari L."/>
            <person name="Pereto J."/>
            <person name="Porcar M."/>
        </authorList>
    </citation>
    <scope>NUCLEOTIDE SEQUENCE [LARGE SCALE GENOMIC DNA]</scope>
    <source>
        <strain evidence="8 9">T18</strain>
    </source>
</reference>
<comment type="subcellular location">
    <subcellularLocation>
        <location evidence="1">Cell membrane</location>
        <topology evidence="1">Multi-pass membrane protein</topology>
    </subcellularLocation>
</comment>
<evidence type="ECO:0000256" key="4">
    <source>
        <dbReference type="ARBA" id="ARBA00022989"/>
    </source>
</evidence>
<evidence type="ECO:0000256" key="2">
    <source>
        <dbReference type="ARBA" id="ARBA00022475"/>
    </source>
</evidence>
<dbReference type="RefSeq" id="WP_202833367.1">
    <property type="nucleotide sequence ID" value="NZ_JAETWB010000011.1"/>
</dbReference>
<comment type="caution">
    <text evidence="8">The sequence shown here is derived from an EMBL/GenBank/DDBJ whole genome shotgun (WGS) entry which is preliminary data.</text>
</comment>
<dbReference type="Pfam" id="PF05425">
    <property type="entry name" value="CopD"/>
    <property type="match status" value="1"/>
</dbReference>
<evidence type="ECO:0000256" key="1">
    <source>
        <dbReference type="ARBA" id="ARBA00004651"/>
    </source>
</evidence>
<feature type="transmembrane region" description="Helical" evidence="6">
    <location>
        <begin position="79"/>
        <end position="103"/>
    </location>
</feature>
<feature type="domain" description="Copper resistance protein D" evidence="7">
    <location>
        <begin position="177"/>
        <end position="276"/>
    </location>
</feature>
<feature type="transmembrane region" description="Helical" evidence="6">
    <location>
        <begin position="185"/>
        <end position="203"/>
    </location>
</feature>
<evidence type="ECO:0000313" key="9">
    <source>
        <dbReference type="Proteomes" id="UP000660885"/>
    </source>
</evidence>